<dbReference type="Gene3D" id="2.60.40.1180">
    <property type="entry name" value="Golgi alpha-mannosidase II"/>
    <property type="match status" value="1"/>
</dbReference>
<dbReference type="PANTHER" id="PTHR10030">
    <property type="entry name" value="ALPHA-L-FUCOSIDASE"/>
    <property type="match status" value="1"/>
</dbReference>
<reference evidence="13" key="1">
    <citation type="journal article" date="2021" name="Mol. Ecol. Resour.">
        <title>Apolygus lucorum genome provides insights into omnivorousness and mesophyll feeding.</title>
        <authorList>
            <person name="Liu Y."/>
            <person name="Liu H."/>
            <person name="Wang H."/>
            <person name="Huang T."/>
            <person name="Liu B."/>
            <person name="Yang B."/>
            <person name="Yin L."/>
            <person name="Li B."/>
            <person name="Zhang Y."/>
            <person name="Zhang S."/>
            <person name="Jiang F."/>
            <person name="Zhang X."/>
            <person name="Ren Y."/>
            <person name="Wang B."/>
            <person name="Wang S."/>
            <person name="Lu Y."/>
            <person name="Wu K."/>
            <person name="Fan W."/>
            <person name="Wang G."/>
        </authorList>
    </citation>
    <scope>NUCLEOTIDE SEQUENCE</scope>
    <source>
        <strain evidence="13">12Hb</strain>
    </source>
</reference>
<evidence type="ECO:0000256" key="9">
    <source>
        <dbReference type="ARBA" id="ARBA00081661"/>
    </source>
</evidence>
<dbReference type="PIRSF" id="PIRSF001092">
    <property type="entry name" value="Alpha-L-fucosidase"/>
    <property type="match status" value="1"/>
</dbReference>
<dbReference type="Pfam" id="PF01120">
    <property type="entry name" value="Alpha_L_fucos"/>
    <property type="match status" value="1"/>
</dbReference>
<keyword evidence="4" id="KW-0732">Signal</keyword>
<dbReference type="PRINTS" id="PR00741">
    <property type="entry name" value="GLHYDRLASE29"/>
</dbReference>
<sequence length="439" mass="50772">MTFCRSLDGRPLPSWYDEAKIGIFIHWGVYSVPSYTSEWFWIDWKGKPSPNEKYRKMIDSFMKNNYKPKFSYQDFAKDFTAEFFNASLWADIIENSGARYVVLTSKHHEGFALWPSRYSYSWNSVDVGPHRDIVGELRKAILKKKQVKFGLYHSLYEWFHPLYLADKANNFTTQDFVNNKISLEMRELINSYKPEMFWSDGDWEAPSSYWRSPEFLAWLYNDSPVKESVVVNDRWGSDSMCKHGDTYTCQDRYNPGTLQQHKWENAMTIDKNTWGFNRASNLADYLTPQELMDELVSTVSCGGNIVINVGPAKDGTINPIFQDRLNEVGKWLKVNGEAIYSTKPWDNCQNDTATSNVWYTVNKNGADLYVTMLRWPRNGVLDLGCPELTRTSQVSMVGLPNVQLNATEENNILRITLPDKVLAPTNWGSVIKITNFKVL</sequence>
<dbReference type="InterPro" id="IPR057739">
    <property type="entry name" value="Glyco_hydro_29_N"/>
</dbReference>
<dbReference type="GO" id="GO:0016139">
    <property type="term" value="P:glycoside catabolic process"/>
    <property type="evidence" value="ECO:0007669"/>
    <property type="project" value="TreeGrafter"/>
</dbReference>
<protein>
    <recommendedName>
        <fullName evidence="8">Putative alpha-L-fucosidase</fullName>
        <ecNumber evidence="3">3.2.1.51</ecNumber>
    </recommendedName>
    <alternativeName>
        <fullName evidence="9">Alpha-L-fucoside fucohydrolase</fullName>
    </alternativeName>
</protein>
<dbReference type="GO" id="GO:0004560">
    <property type="term" value="F:alpha-L-fucosidase activity"/>
    <property type="evidence" value="ECO:0007669"/>
    <property type="project" value="UniProtKB-EC"/>
</dbReference>
<dbReference type="InterPro" id="IPR031919">
    <property type="entry name" value="Fucosidase_C"/>
</dbReference>
<dbReference type="EMBL" id="WIXP02000010">
    <property type="protein sequence ID" value="KAF6204086.1"/>
    <property type="molecule type" value="Genomic_DNA"/>
</dbReference>
<dbReference type="AlphaFoldDB" id="A0A8S9X7Q0"/>
<dbReference type="InterPro" id="IPR017853">
    <property type="entry name" value="GH"/>
</dbReference>
<dbReference type="Pfam" id="PF16757">
    <property type="entry name" value="Fucosidase_C"/>
    <property type="match status" value="1"/>
</dbReference>
<evidence type="ECO:0000259" key="12">
    <source>
        <dbReference type="Pfam" id="PF16757"/>
    </source>
</evidence>
<comment type="function">
    <text evidence="1">Alpha-L-fucosidase is responsible for hydrolyzing the alpha-1,6-linked fucose joined to the reducing-end N-acetylglucosamine of the carbohydrate moieties of glycoproteins.</text>
</comment>
<evidence type="ECO:0000256" key="4">
    <source>
        <dbReference type="ARBA" id="ARBA00022729"/>
    </source>
</evidence>
<accession>A0A8S9X7Q0</accession>
<evidence type="ECO:0000256" key="8">
    <source>
        <dbReference type="ARBA" id="ARBA00074133"/>
    </source>
</evidence>
<dbReference type="Gene3D" id="3.20.20.80">
    <property type="entry name" value="Glycosidases"/>
    <property type="match status" value="1"/>
</dbReference>
<evidence type="ECO:0000256" key="1">
    <source>
        <dbReference type="ARBA" id="ARBA00004071"/>
    </source>
</evidence>
<dbReference type="InterPro" id="IPR016286">
    <property type="entry name" value="FUC_metazoa-typ"/>
</dbReference>
<feature type="domain" description="Glycoside hydrolase family 29 N-terminal" evidence="11">
    <location>
        <begin position="5"/>
        <end position="337"/>
    </location>
</feature>
<gene>
    <name evidence="13" type="ORF">GE061_002426</name>
</gene>
<feature type="domain" description="Alpha-L-fucosidase C-terminal" evidence="12">
    <location>
        <begin position="349"/>
        <end position="434"/>
    </location>
</feature>
<dbReference type="EC" id="3.2.1.51" evidence="3"/>
<dbReference type="OrthoDB" id="6039950at2759"/>
<organism evidence="13 14">
    <name type="scientific">Apolygus lucorum</name>
    <name type="common">Small green plant bug</name>
    <name type="synonym">Lygocoris lucorum</name>
    <dbReference type="NCBI Taxonomy" id="248454"/>
    <lineage>
        <taxon>Eukaryota</taxon>
        <taxon>Metazoa</taxon>
        <taxon>Ecdysozoa</taxon>
        <taxon>Arthropoda</taxon>
        <taxon>Hexapoda</taxon>
        <taxon>Insecta</taxon>
        <taxon>Pterygota</taxon>
        <taxon>Neoptera</taxon>
        <taxon>Paraneoptera</taxon>
        <taxon>Hemiptera</taxon>
        <taxon>Heteroptera</taxon>
        <taxon>Panheteroptera</taxon>
        <taxon>Cimicomorpha</taxon>
        <taxon>Miridae</taxon>
        <taxon>Mirini</taxon>
        <taxon>Apolygus</taxon>
    </lineage>
</organism>
<evidence type="ECO:0000256" key="5">
    <source>
        <dbReference type="ARBA" id="ARBA00022801"/>
    </source>
</evidence>
<keyword evidence="6" id="KW-0325">Glycoprotein</keyword>
<evidence type="ECO:0000256" key="6">
    <source>
        <dbReference type="ARBA" id="ARBA00023180"/>
    </source>
</evidence>
<keyword evidence="14" id="KW-1185">Reference proteome</keyword>
<evidence type="ECO:0000313" key="14">
    <source>
        <dbReference type="Proteomes" id="UP000466442"/>
    </source>
</evidence>
<comment type="similarity">
    <text evidence="2 10">Belongs to the glycosyl hydrolase 29 family.</text>
</comment>
<dbReference type="InterPro" id="IPR000933">
    <property type="entry name" value="Glyco_hydro_29"/>
</dbReference>
<name>A0A8S9X7Q0_APOLU</name>
<dbReference type="InterPro" id="IPR013780">
    <property type="entry name" value="Glyco_hydro_b"/>
</dbReference>
<evidence type="ECO:0000259" key="11">
    <source>
        <dbReference type="Pfam" id="PF01120"/>
    </source>
</evidence>
<keyword evidence="5 10" id="KW-0378">Hydrolase</keyword>
<dbReference type="GO" id="GO:0006004">
    <property type="term" value="P:fucose metabolic process"/>
    <property type="evidence" value="ECO:0007669"/>
    <property type="project" value="InterPro"/>
</dbReference>
<keyword evidence="7 10" id="KW-0326">Glycosidase</keyword>
<evidence type="ECO:0000313" key="13">
    <source>
        <dbReference type="EMBL" id="KAF6204086.1"/>
    </source>
</evidence>
<dbReference type="SUPFAM" id="SSF51445">
    <property type="entry name" value="(Trans)glycosidases"/>
    <property type="match status" value="1"/>
</dbReference>
<evidence type="ECO:0000256" key="2">
    <source>
        <dbReference type="ARBA" id="ARBA00007951"/>
    </source>
</evidence>
<dbReference type="GO" id="GO:0005764">
    <property type="term" value="C:lysosome"/>
    <property type="evidence" value="ECO:0007669"/>
    <property type="project" value="TreeGrafter"/>
</dbReference>
<dbReference type="SMART" id="SM00812">
    <property type="entry name" value="Alpha_L_fucos"/>
    <property type="match status" value="1"/>
</dbReference>
<evidence type="ECO:0000256" key="7">
    <source>
        <dbReference type="ARBA" id="ARBA00023295"/>
    </source>
</evidence>
<proteinExistence type="inferred from homology"/>
<dbReference type="FunFam" id="3.20.20.80:FF:000027">
    <property type="entry name" value="Alpha-L-fucosidase"/>
    <property type="match status" value="1"/>
</dbReference>
<evidence type="ECO:0000256" key="10">
    <source>
        <dbReference type="PIRNR" id="PIRNR001092"/>
    </source>
</evidence>
<comment type="caution">
    <text evidence="13">The sequence shown here is derived from an EMBL/GenBank/DDBJ whole genome shotgun (WGS) entry which is preliminary data.</text>
</comment>
<evidence type="ECO:0000256" key="3">
    <source>
        <dbReference type="ARBA" id="ARBA00012662"/>
    </source>
</evidence>
<dbReference type="Proteomes" id="UP000466442">
    <property type="component" value="Unassembled WGS sequence"/>
</dbReference>
<dbReference type="PANTHER" id="PTHR10030:SF37">
    <property type="entry name" value="ALPHA-L-FUCOSIDASE-RELATED"/>
    <property type="match status" value="1"/>
</dbReference>